<evidence type="ECO:0000313" key="2">
    <source>
        <dbReference type="EMBL" id="MBB3130571.1"/>
    </source>
</evidence>
<dbReference type="EMBL" id="JACHXJ010000005">
    <property type="protein sequence ID" value="MBB3130571.1"/>
    <property type="molecule type" value="Genomic_DNA"/>
</dbReference>
<name>A0A839TVP3_9BACL</name>
<keyword evidence="1" id="KW-1133">Transmembrane helix</keyword>
<dbReference type="AlphaFoldDB" id="A0A839TVP3"/>
<evidence type="ECO:0000313" key="3">
    <source>
        <dbReference type="Proteomes" id="UP000517523"/>
    </source>
</evidence>
<keyword evidence="1" id="KW-0472">Membrane</keyword>
<sequence>MPLPTIVMIIIIFSLLTATLTLTFAIKTVTSQRKGLLQRKAILTSGTSAQAVINSIQQTNAQLDNQPEVLLDLTVTKPDGESHHTIVKTFIPIVNIPSFQKGCVVEVKYMTIAGEPKFEVVGAYVP</sequence>
<proteinExistence type="predicted"/>
<protein>
    <recommendedName>
        <fullName evidence="4">DUF3592 domain-containing protein</fullName>
    </recommendedName>
</protein>
<dbReference type="RefSeq" id="WP_246426829.1">
    <property type="nucleotide sequence ID" value="NZ_JACHXJ010000005.1"/>
</dbReference>
<organism evidence="2 3">
    <name type="scientific">Paenibacillus rhizosphaerae</name>
    <dbReference type="NCBI Taxonomy" id="297318"/>
    <lineage>
        <taxon>Bacteria</taxon>
        <taxon>Bacillati</taxon>
        <taxon>Bacillota</taxon>
        <taxon>Bacilli</taxon>
        <taxon>Bacillales</taxon>
        <taxon>Paenibacillaceae</taxon>
        <taxon>Paenibacillus</taxon>
    </lineage>
</organism>
<gene>
    <name evidence="2" type="ORF">FHS19_005290</name>
</gene>
<keyword evidence="1" id="KW-0812">Transmembrane</keyword>
<evidence type="ECO:0000256" key="1">
    <source>
        <dbReference type="SAM" id="Phobius"/>
    </source>
</evidence>
<comment type="caution">
    <text evidence="2">The sequence shown here is derived from an EMBL/GenBank/DDBJ whole genome shotgun (WGS) entry which is preliminary data.</text>
</comment>
<dbReference type="Proteomes" id="UP000517523">
    <property type="component" value="Unassembled WGS sequence"/>
</dbReference>
<evidence type="ECO:0008006" key="4">
    <source>
        <dbReference type="Google" id="ProtNLM"/>
    </source>
</evidence>
<accession>A0A839TVP3</accession>
<feature type="transmembrane region" description="Helical" evidence="1">
    <location>
        <begin position="6"/>
        <end position="26"/>
    </location>
</feature>
<reference evidence="2 3" key="1">
    <citation type="submission" date="2020-08" db="EMBL/GenBank/DDBJ databases">
        <title>Genomic Encyclopedia of Type Strains, Phase III (KMG-III): the genomes of soil and plant-associated and newly described type strains.</title>
        <authorList>
            <person name="Whitman W."/>
        </authorList>
    </citation>
    <scope>NUCLEOTIDE SEQUENCE [LARGE SCALE GENOMIC DNA]</scope>
    <source>
        <strain evidence="2 3">CECT 5831</strain>
    </source>
</reference>